<accession>A0A9J5ZZM5</accession>
<sequence>MSHKLRRMKYNITKHYILWDVGKAGNWTWTGSTGPILPESIPEPGLTRTPKIPKSSARSIRYRVGTDLDRIGTGSYRIIVYR</sequence>
<dbReference type="Proteomes" id="UP000824120">
    <property type="component" value="Chromosome 3"/>
</dbReference>
<protein>
    <submittedName>
        <fullName evidence="1">Uncharacterized protein</fullName>
    </submittedName>
</protein>
<keyword evidence="2" id="KW-1185">Reference proteome</keyword>
<dbReference type="AlphaFoldDB" id="A0A9J5ZZM5"/>
<name>A0A9J5ZZM5_SOLCO</name>
<evidence type="ECO:0000313" key="2">
    <source>
        <dbReference type="Proteomes" id="UP000824120"/>
    </source>
</evidence>
<organism evidence="1 2">
    <name type="scientific">Solanum commersonii</name>
    <name type="common">Commerson's wild potato</name>
    <name type="synonym">Commerson's nightshade</name>
    <dbReference type="NCBI Taxonomy" id="4109"/>
    <lineage>
        <taxon>Eukaryota</taxon>
        <taxon>Viridiplantae</taxon>
        <taxon>Streptophyta</taxon>
        <taxon>Embryophyta</taxon>
        <taxon>Tracheophyta</taxon>
        <taxon>Spermatophyta</taxon>
        <taxon>Magnoliopsida</taxon>
        <taxon>eudicotyledons</taxon>
        <taxon>Gunneridae</taxon>
        <taxon>Pentapetalae</taxon>
        <taxon>asterids</taxon>
        <taxon>lamiids</taxon>
        <taxon>Solanales</taxon>
        <taxon>Solanaceae</taxon>
        <taxon>Solanoideae</taxon>
        <taxon>Solaneae</taxon>
        <taxon>Solanum</taxon>
    </lineage>
</organism>
<reference evidence="1 2" key="1">
    <citation type="submission" date="2020-09" db="EMBL/GenBank/DDBJ databases">
        <title>De no assembly of potato wild relative species, Solanum commersonii.</title>
        <authorList>
            <person name="Cho K."/>
        </authorList>
    </citation>
    <scope>NUCLEOTIDE SEQUENCE [LARGE SCALE GENOMIC DNA]</scope>
    <source>
        <strain evidence="1">LZ3.2</strain>
        <tissue evidence="1">Leaf</tissue>
    </source>
</reference>
<evidence type="ECO:0000313" key="1">
    <source>
        <dbReference type="EMBL" id="KAG5617814.1"/>
    </source>
</evidence>
<comment type="caution">
    <text evidence="1">The sequence shown here is derived from an EMBL/GenBank/DDBJ whole genome shotgun (WGS) entry which is preliminary data.</text>
</comment>
<proteinExistence type="predicted"/>
<gene>
    <name evidence="1" type="ORF">H5410_017638</name>
</gene>
<dbReference type="EMBL" id="JACXVP010000003">
    <property type="protein sequence ID" value="KAG5617814.1"/>
    <property type="molecule type" value="Genomic_DNA"/>
</dbReference>